<gene>
    <name evidence="1" type="ORF">IAC75_03515</name>
</gene>
<name>A0A9D1NKB1_9BACT</name>
<reference evidence="1" key="1">
    <citation type="submission" date="2020-10" db="EMBL/GenBank/DDBJ databases">
        <authorList>
            <person name="Gilroy R."/>
        </authorList>
    </citation>
    <scope>NUCLEOTIDE SEQUENCE</scope>
    <source>
        <strain evidence="1">10669</strain>
    </source>
</reference>
<evidence type="ECO:0000313" key="2">
    <source>
        <dbReference type="Proteomes" id="UP000886812"/>
    </source>
</evidence>
<comment type="caution">
    <text evidence="1">The sequence shown here is derived from an EMBL/GenBank/DDBJ whole genome shotgun (WGS) entry which is preliminary data.</text>
</comment>
<reference evidence="1" key="2">
    <citation type="journal article" date="2021" name="PeerJ">
        <title>Extensive microbial diversity within the chicken gut microbiome revealed by metagenomics and culture.</title>
        <authorList>
            <person name="Gilroy R."/>
            <person name="Ravi A."/>
            <person name="Getino M."/>
            <person name="Pursley I."/>
            <person name="Horton D.L."/>
            <person name="Alikhan N.F."/>
            <person name="Baker D."/>
            <person name="Gharbi K."/>
            <person name="Hall N."/>
            <person name="Watson M."/>
            <person name="Adriaenssens E.M."/>
            <person name="Foster-Nyarko E."/>
            <person name="Jarju S."/>
            <person name="Secka A."/>
            <person name="Antonio M."/>
            <person name="Oren A."/>
            <person name="Chaudhuri R.R."/>
            <person name="La Ragione R."/>
            <person name="Hildebrand F."/>
            <person name="Pallen M.J."/>
        </authorList>
    </citation>
    <scope>NUCLEOTIDE SEQUENCE</scope>
    <source>
        <strain evidence="1">10669</strain>
    </source>
</reference>
<dbReference type="Proteomes" id="UP000886812">
    <property type="component" value="Unassembled WGS sequence"/>
</dbReference>
<dbReference type="SUPFAM" id="SSF53448">
    <property type="entry name" value="Nucleotide-diphospho-sugar transferases"/>
    <property type="match status" value="1"/>
</dbReference>
<feature type="non-terminal residue" evidence="1">
    <location>
        <position position="58"/>
    </location>
</feature>
<dbReference type="AlphaFoldDB" id="A0A9D1NKB1"/>
<protein>
    <submittedName>
        <fullName evidence="1">Uncharacterized protein</fullName>
    </submittedName>
</protein>
<organism evidence="1 2">
    <name type="scientific">Candidatus Spyradosoma merdigallinarum</name>
    <dbReference type="NCBI Taxonomy" id="2840950"/>
    <lineage>
        <taxon>Bacteria</taxon>
        <taxon>Pseudomonadati</taxon>
        <taxon>Verrucomicrobiota</taxon>
        <taxon>Opitutia</taxon>
        <taxon>Opitutia incertae sedis</taxon>
        <taxon>Candidatus Spyradosoma</taxon>
    </lineage>
</organism>
<evidence type="ECO:0000313" key="1">
    <source>
        <dbReference type="EMBL" id="HIV04204.1"/>
    </source>
</evidence>
<sequence>MTAMESVDEKNRNAAAGTPEKKNACAIFLCGGSGSRMRGSVADKIFAPLAGTPALAFS</sequence>
<proteinExistence type="predicted"/>
<accession>A0A9D1NKB1</accession>
<dbReference type="EMBL" id="DVOG01000091">
    <property type="protein sequence ID" value="HIV04204.1"/>
    <property type="molecule type" value="Genomic_DNA"/>
</dbReference>
<dbReference type="Gene3D" id="3.90.550.10">
    <property type="entry name" value="Spore Coat Polysaccharide Biosynthesis Protein SpsA, Chain A"/>
    <property type="match status" value="1"/>
</dbReference>
<dbReference type="InterPro" id="IPR029044">
    <property type="entry name" value="Nucleotide-diphossugar_trans"/>
</dbReference>